<keyword evidence="1" id="KW-0012">Acyltransferase</keyword>
<dbReference type="Gene3D" id="3.40.630.30">
    <property type="match status" value="1"/>
</dbReference>
<reference evidence="1 2" key="1">
    <citation type="journal article" date="2016" name="Int. J. Syst. Evol. Microbiol.">
        <title>Pontibacter aydingkolensis sp. nov., isolated from soil of a salt lake.</title>
        <authorList>
            <person name="Osman G."/>
            <person name="Zhang T."/>
            <person name="Lou K."/>
            <person name="Gao Y."/>
            <person name="Chang W."/>
            <person name="Lin Q."/>
            <person name="Yang H.M."/>
            <person name="Huo X.D."/>
            <person name="Wang N."/>
        </authorList>
    </citation>
    <scope>NUCLEOTIDE SEQUENCE [LARGE SCALE GENOMIC DNA]</scope>
    <source>
        <strain evidence="1 2">KACC 19255</strain>
    </source>
</reference>
<organism evidence="1 2">
    <name type="scientific">Pontibacter aydingkolensis</name>
    <dbReference type="NCBI Taxonomy" id="1911536"/>
    <lineage>
        <taxon>Bacteria</taxon>
        <taxon>Pseudomonadati</taxon>
        <taxon>Bacteroidota</taxon>
        <taxon>Cytophagia</taxon>
        <taxon>Cytophagales</taxon>
        <taxon>Hymenobacteraceae</taxon>
        <taxon>Pontibacter</taxon>
    </lineage>
</organism>
<accession>A0ABS7CQM7</accession>
<comment type="caution">
    <text evidence="1">The sequence shown here is derived from an EMBL/GenBank/DDBJ whole genome shotgun (WGS) entry which is preliminary data.</text>
</comment>
<dbReference type="RefSeq" id="WP_219876033.1">
    <property type="nucleotide sequence ID" value="NZ_JAHYXK010000002.1"/>
</dbReference>
<dbReference type="EMBL" id="JAHYXK010000002">
    <property type="protein sequence ID" value="MBW7466151.1"/>
    <property type="molecule type" value="Genomic_DNA"/>
</dbReference>
<dbReference type="SUPFAM" id="SSF55729">
    <property type="entry name" value="Acyl-CoA N-acyltransferases (Nat)"/>
    <property type="match status" value="1"/>
</dbReference>
<sequence>MEVIKYTSEYKKVWDAFVAGSKNATFLCFRDYMEYHADRFVDHSLLFYRKGKLVALLPANEKGTDINSHGGLTYGGLLTDTSMKSKTMLQVFEAMILYFQQQGFKSIKYKTIPHIYHQVPAQEDLYSLFKYNAILYRRDVLSVIEQANPVKYSRTRRWEVKAAEAFGWSLKPSHDFRAFMCMEVQLLKEKYNASPVHTLEEITLLAKLFPDNIKLFTADKEGEIGAGIIIYETATVAHCQYIGSSEFGRANGALDALLHYLINHVYGSKMYFDLGASMDERHPVGFNTTLIANKESYGGRAVMHDFYTIVL</sequence>
<evidence type="ECO:0000313" key="2">
    <source>
        <dbReference type="Proteomes" id="UP000813018"/>
    </source>
</evidence>
<evidence type="ECO:0000313" key="1">
    <source>
        <dbReference type="EMBL" id="MBW7466151.1"/>
    </source>
</evidence>
<gene>
    <name evidence="1" type="ORF">K0O23_03655</name>
</gene>
<name>A0ABS7CQM7_9BACT</name>
<keyword evidence="1" id="KW-0808">Transferase</keyword>
<keyword evidence="2" id="KW-1185">Reference proteome</keyword>
<dbReference type="Proteomes" id="UP000813018">
    <property type="component" value="Unassembled WGS sequence"/>
</dbReference>
<dbReference type="GO" id="GO:0016746">
    <property type="term" value="F:acyltransferase activity"/>
    <property type="evidence" value="ECO:0007669"/>
    <property type="project" value="UniProtKB-KW"/>
</dbReference>
<dbReference type="InterPro" id="IPR016181">
    <property type="entry name" value="Acyl_CoA_acyltransferase"/>
</dbReference>
<dbReference type="EC" id="2.3.1.-" evidence="1"/>
<proteinExistence type="predicted"/>
<protein>
    <submittedName>
        <fullName evidence="1">GNAT family N-acetyltransferase</fullName>
        <ecNumber evidence="1">2.3.1.-</ecNumber>
    </submittedName>
</protein>